<proteinExistence type="predicted"/>
<name>A0A934SU77_9BURK</name>
<accession>A0A934SU77</accession>
<keyword evidence="2" id="KW-1185">Reference proteome</keyword>
<evidence type="ECO:0000313" key="2">
    <source>
        <dbReference type="Proteomes" id="UP000622890"/>
    </source>
</evidence>
<evidence type="ECO:0000313" key="1">
    <source>
        <dbReference type="EMBL" id="MBK4735318.1"/>
    </source>
</evidence>
<gene>
    <name evidence="1" type="ORF">JJB74_11905</name>
</gene>
<comment type="caution">
    <text evidence="1">The sequence shown here is derived from an EMBL/GenBank/DDBJ whole genome shotgun (WGS) entry which is preliminary data.</text>
</comment>
<dbReference type="Proteomes" id="UP000622890">
    <property type="component" value="Unassembled WGS sequence"/>
</dbReference>
<dbReference type="EMBL" id="JAEPBG010000004">
    <property type="protein sequence ID" value="MBK4735318.1"/>
    <property type="molecule type" value="Genomic_DNA"/>
</dbReference>
<dbReference type="RefSeq" id="WP_200592091.1">
    <property type="nucleotide sequence ID" value="NZ_JAEPBG010000004.1"/>
</dbReference>
<organism evidence="1 2">
    <name type="scientific">Noviherbaspirillum pedocola</name>
    <dbReference type="NCBI Taxonomy" id="2801341"/>
    <lineage>
        <taxon>Bacteria</taxon>
        <taxon>Pseudomonadati</taxon>
        <taxon>Pseudomonadota</taxon>
        <taxon>Betaproteobacteria</taxon>
        <taxon>Burkholderiales</taxon>
        <taxon>Oxalobacteraceae</taxon>
        <taxon>Noviherbaspirillum</taxon>
    </lineage>
</organism>
<protein>
    <submittedName>
        <fullName evidence="1">Uncharacterized protein</fullName>
    </submittedName>
</protein>
<dbReference type="AlphaFoldDB" id="A0A934SU77"/>
<reference evidence="1" key="1">
    <citation type="submission" date="2021-01" db="EMBL/GenBank/DDBJ databases">
        <title>Genome sequence of strain Noviherbaspirillum sp. DKR-6.</title>
        <authorList>
            <person name="Chaudhary D.K."/>
        </authorList>
    </citation>
    <scope>NUCLEOTIDE SEQUENCE</scope>
    <source>
        <strain evidence="1">DKR-6</strain>
    </source>
</reference>
<sequence length="96" mass="10431">MNALNIKDLSVAATLDDKAMHKVRGGTGRGSSYNSCFKMPSYQYCEPKPVSHSTTVDICQSNTQYQQNPTGNGSAVFCGDIAAWNNQQAGNYVGRY</sequence>